<evidence type="ECO:0000256" key="1">
    <source>
        <dbReference type="ARBA" id="ARBA00022801"/>
    </source>
</evidence>
<dbReference type="Gene3D" id="3.30.420.40">
    <property type="match status" value="2"/>
</dbReference>
<organism evidence="4 5">
    <name type="scientific">Trypanosoma theileri</name>
    <dbReference type="NCBI Taxonomy" id="67003"/>
    <lineage>
        <taxon>Eukaryota</taxon>
        <taxon>Discoba</taxon>
        <taxon>Euglenozoa</taxon>
        <taxon>Kinetoplastea</taxon>
        <taxon>Metakinetoplastina</taxon>
        <taxon>Trypanosomatida</taxon>
        <taxon>Trypanosomatidae</taxon>
        <taxon>Trypanosoma</taxon>
    </lineage>
</organism>
<dbReference type="InterPro" id="IPR043129">
    <property type="entry name" value="ATPase_NBD"/>
</dbReference>
<dbReference type="GeneID" id="39989833"/>
<comment type="similarity">
    <text evidence="3">Belongs to the actin family.</text>
</comment>
<dbReference type="STRING" id="67003.A0A1X0NIU0"/>
<reference evidence="4 5" key="1">
    <citation type="submission" date="2017-03" db="EMBL/GenBank/DDBJ databases">
        <title>An alternative strategy for trypanosome survival in the mammalian bloodstream revealed through genome and transcriptome analysis of the ubiquitous bovine parasite Trypanosoma (Megatrypanum) theileri.</title>
        <authorList>
            <person name="Kelly S."/>
            <person name="Ivens A."/>
            <person name="Mott A."/>
            <person name="O'Neill E."/>
            <person name="Emms D."/>
            <person name="Macleod O."/>
            <person name="Voorheis P."/>
            <person name="Matthews J."/>
            <person name="Matthews K."/>
            <person name="Carrington M."/>
        </authorList>
    </citation>
    <scope>NUCLEOTIDE SEQUENCE [LARGE SCALE GENOMIC DNA]</scope>
    <source>
        <strain evidence="4">Edinburgh</strain>
    </source>
</reference>
<dbReference type="SMART" id="SM00268">
    <property type="entry name" value="ACTIN"/>
    <property type="match status" value="1"/>
</dbReference>
<dbReference type="FunFam" id="3.30.420.40:FF:000050">
    <property type="entry name" value="Actin, alpha skeletal muscle"/>
    <property type="match status" value="1"/>
</dbReference>
<dbReference type="OrthoDB" id="5132116at2759"/>
<dbReference type="RefSeq" id="XP_028878652.1">
    <property type="nucleotide sequence ID" value="XM_029030053.1"/>
</dbReference>
<keyword evidence="5" id="KW-1185">Reference proteome</keyword>
<dbReference type="SUPFAM" id="SSF53067">
    <property type="entry name" value="Actin-like ATPase domain"/>
    <property type="match status" value="2"/>
</dbReference>
<evidence type="ECO:0000256" key="2">
    <source>
        <dbReference type="ARBA" id="ARBA00049360"/>
    </source>
</evidence>
<dbReference type="FunFam" id="3.90.640.10:FF:000007">
    <property type="entry name" value="Actin like 7B"/>
    <property type="match status" value="1"/>
</dbReference>
<sequence>MSATSTIIVDFGSSSVKAGTASESLPSLIFPTVVGVPVKKMGLLKRNKVKDEMTPLPPFIVGTEAIHEMHRAILHYPIQHGIVKDWAKMEQIINYTFTELGLNPEETSVVCTESLFNPKHSSEQLVELLFGAFNVPSVAVIPSGVCALYSSGRTTGLVLDSGDGVTQITPVYDSYIIQRGANRINHGGSDVTEYLRTLLYERGFNFTSPQDKLTVKSIKEHLCYISTEYTRELQEKEEKQSFFSLPDGQKVQIGKEAFRAPEILFSPHIMMSELPSMQELVVDAVKRCSIDIRKDLLSSIILSGGNTMFEGFASRLTEEVLKEFPGLFASAKVIDAPDRQYSVWSGASVLAGLASFSERLVTLDIFEEHGPSIIHSYNRGAALSDDNEMEEGY</sequence>
<name>A0A1X0NIU0_9TRYP</name>
<dbReference type="PRINTS" id="PR00190">
    <property type="entry name" value="ACTIN"/>
</dbReference>
<dbReference type="PANTHER" id="PTHR11937">
    <property type="entry name" value="ACTIN"/>
    <property type="match status" value="1"/>
</dbReference>
<dbReference type="VEuPathDB" id="TriTrypDB:TM35_000431540"/>
<dbReference type="Gene3D" id="3.90.640.10">
    <property type="entry name" value="Actin, Chain A, domain 4"/>
    <property type="match status" value="1"/>
</dbReference>
<keyword evidence="1" id="KW-0378">Hydrolase</keyword>
<dbReference type="GO" id="GO:0016787">
    <property type="term" value="F:hydrolase activity"/>
    <property type="evidence" value="ECO:0007669"/>
    <property type="project" value="UniProtKB-KW"/>
</dbReference>
<evidence type="ECO:0000256" key="3">
    <source>
        <dbReference type="RuleBase" id="RU000487"/>
    </source>
</evidence>
<evidence type="ECO:0000313" key="5">
    <source>
        <dbReference type="Proteomes" id="UP000192257"/>
    </source>
</evidence>
<dbReference type="Proteomes" id="UP000192257">
    <property type="component" value="Unassembled WGS sequence"/>
</dbReference>
<evidence type="ECO:0000313" key="4">
    <source>
        <dbReference type="EMBL" id="ORC84586.1"/>
    </source>
</evidence>
<dbReference type="AlphaFoldDB" id="A0A1X0NIU0"/>
<accession>A0A1X0NIU0</accession>
<dbReference type="EMBL" id="NBCO01000043">
    <property type="protein sequence ID" value="ORC84586.1"/>
    <property type="molecule type" value="Genomic_DNA"/>
</dbReference>
<comment type="catalytic activity">
    <reaction evidence="2">
        <text>ATP + H2O = ADP + phosphate + H(+)</text>
        <dbReference type="Rhea" id="RHEA:13065"/>
        <dbReference type="ChEBI" id="CHEBI:15377"/>
        <dbReference type="ChEBI" id="CHEBI:15378"/>
        <dbReference type="ChEBI" id="CHEBI:30616"/>
        <dbReference type="ChEBI" id="CHEBI:43474"/>
        <dbReference type="ChEBI" id="CHEBI:456216"/>
    </reaction>
</comment>
<protein>
    <submittedName>
        <fullName evidence="4">Putative actin</fullName>
    </submittedName>
</protein>
<dbReference type="Pfam" id="PF00022">
    <property type="entry name" value="Actin"/>
    <property type="match status" value="1"/>
</dbReference>
<dbReference type="InterPro" id="IPR004000">
    <property type="entry name" value="Actin"/>
</dbReference>
<comment type="caution">
    <text evidence="4">The sequence shown here is derived from an EMBL/GenBank/DDBJ whole genome shotgun (WGS) entry which is preliminary data.</text>
</comment>
<gene>
    <name evidence="4" type="ORF">TM35_000431540</name>
</gene>
<proteinExistence type="inferred from homology"/>